<comment type="caution">
    <text evidence="8">The sequence shown here is derived from an EMBL/GenBank/DDBJ whole genome shotgun (WGS) entry which is preliminary data.</text>
</comment>
<evidence type="ECO:0000313" key="8">
    <source>
        <dbReference type="EMBL" id="GAG96953.1"/>
    </source>
</evidence>
<feature type="domain" description="Digeranylgeranylglycerophospholipid reductase catalytic" evidence="7">
    <location>
        <begin position="172"/>
        <end position="253"/>
    </location>
</feature>
<keyword evidence="1" id="KW-0444">Lipid biosynthesis</keyword>
<dbReference type="Pfam" id="PF12831">
    <property type="entry name" value="FAD_oxidored"/>
    <property type="match status" value="1"/>
</dbReference>
<evidence type="ECO:0000256" key="4">
    <source>
        <dbReference type="ARBA" id="ARBA00023098"/>
    </source>
</evidence>
<sequence>TPDITVIGAGPAGCIAASTAAELGADVLMLEEHPSPGLPVFCGEAISVETLAVVGLRPEPPIINQPIRKLKIYTPNGKHVTISTDKVRGYTINRDIFDGLLADKAVAAGVTLMVNTKAEEVTKKNGIVVGVKAERHGETLLIKSKIVIGADGHASMVRRSALGIPYFKSLVVCAQYTLTGLNVQEPDAIEVWLGRKYTPGGYAWVFPKSRIVANVGIGVRANQATKPAILYLQDFISQSPNLRDGAIIHKTGGVCPVTGTLDKIVDDGVMLVGDG</sequence>
<dbReference type="GO" id="GO:0008654">
    <property type="term" value="P:phospholipid biosynthetic process"/>
    <property type="evidence" value="ECO:0007669"/>
    <property type="project" value="UniProtKB-KW"/>
</dbReference>
<accession>X1CLA6</accession>
<dbReference type="SUPFAM" id="SSF51905">
    <property type="entry name" value="FAD/NAD(P)-binding domain"/>
    <property type="match status" value="1"/>
</dbReference>
<evidence type="ECO:0000256" key="2">
    <source>
        <dbReference type="ARBA" id="ARBA00022630"/>
    </source>
</evidence>
<evidence type="ECO:0000256" key="5">
    <source>
        <dbReference type="ARBA" id="ARBA00023209"/>
    </source>
</evidence>
<evidence type="ECO:0000259" key="7">
    <source>
        <dbReference type="Pfam" id="PF22578"/>
    </source>
</evidence>
<protein>
    <recommendedName>
        <fullName evidence="7">Digeranylgeranylglycerophospholipid reductase catalytic domain-containing protein</fullName>
    </recommendedName>
</protein>
<dbReference type="InterPro" id="IPR054715">
    <property type="entry name" value="GGR_cat"/>
</dbReference>
<dbReference type="AlphaFoldDB" id="X1CLA6"/>
<gene>
    <name evidence="8" type="ORF">S01H4_49128</name>
</gene>
<reference evidence="8" key="1">
    <citation type="journal article" date="2014" name="Front. Microbiol.">
        <title>High frequency of phylogenetically diverse reductive dehalogenase-homologous genes in deep subseafloor sedimentary metagenomes.</title>
        <authorList>
            <person name="Kawai M."/>
            <person name="Futagami T."/>
            <person name="Toyoda A."/>
            <person name="Takaki Y."/>
            <person name="Nishi S."/>
            <person name="Hori S."/>
            <person name="Arai W."/>
            <person name="Tsubouchi T."/>
            <person name="Morono Y."/>
            <person name="Uchiyama I."/>
            <person name="Ito T."/>
            <person name="Fujiyama A."/>
            <person name="Inagaki F."/>
            <person name="Takami H."/>
        </authorList>
    </citation>
    <scope>NUCLEOTIDE SEQUENCE</scope>
    <source>
        <strain evidence="8">Expedition CK06-06</strain>
    </source>
</reference>
<feature type="non-terminal residue" evidence="8">
    <location>
        <position position="1"/>
    </location>
</feature>
<keyword evidence="3" id="KW-0560">Oxidoreductase</keyword>
<dbReference type="InterPro" id="IPR036188">
    <property type="entry name" value="FAD/NAD-bd_sf"/>
</dbReference>
<dbReference type="PANTHER" id="PTHR42685:SF18">
    <property type="entry name" value="DIGERANYLGERANYLGLYCEROPHOSPHOLIPID REDUCTASE"/>
    <property type="match status" value="1"/>
</dbReference>
<dbReference type="PRINTS" id="PR00420">
    <property type="entry name" value="RNGMNOXGNASE"/>
</dbReference>
<dbReference type="NCBIfam" id="TIGR02032">
    <property type="entry name" value="GG-red-SF"/>
    <property type="match status" value="1"/>
</dbReference>
<dbReference type="Gene3D" id="3.50.50.60">
    <property type="entry name" value="FAD/NAD(P)-binding domain"/>
    <property type="match status" value="1"/>
</dbReference>
<proteinExistence type="predicted"/>
<keyword evidence="2" id="KW-0285">Flavoprotein</keyword>
<dbReference type="InterPro" id="IPR050407">
    <property type="entry name" value="Geranylgeranyl_reductase"/>
</dbReference>
<dbReference type="EMBL" id="BART01027759">
    <property type="protein sequence ID" value="GAG96953.1"/>
    <property type="molecule type" value="Genomic_DNA"/>
</dbReference>
<dbReference type="Pfam" id="PF22578">
    <property type="entry name" value="GGR_cat"/>
    <property type="match status" value="1"/>
</dbReference>
<organism evidence="8">
    <name type="scientific">marine sediment metagenome</name>
    <dbReference type="NCBI Taxonomy" id="412755"/>
    <lineage>
        <taxon>unclassified sequences</taxon>
        <taxon>metagenomes</taxon>
        <taxon>ecological metagenomes</taxon>
    </lineage>
</organism>
<evidence type="ECO:0000256" key="1">
    <source>
        <dbReference type="ARBA" id="ARBA00022516"/>
    </source>
</evidence>
<feature type="non-terminal residue" evidence="8">
    <location>
        <position position="275"/>
    </location>
</feature>
<evidence type="ECO:0000256" key="6">
    <source>
        <dbReference type="ARBA" id="ARBA00023264"/>
    </source>
</evidence>
<evidence type="ECO:0000256" key="3">
    <source>
        <dbReference type="ARBA" id="ARBA00023002"/>
    </source>
</evidence>
<dbReference type="InterPro" id="IPR011777">
    <property type="entry name" value="Geranylgeranyl_Rdtase_fam"/>
</dbReference>
<name>X1CLA6_9ZZZZ</name>
<keyword evidence="4" id="KW-0443">Lipid metabolism</keyword>
<dbReference type="GO" id="GO:0016628">
    <property type="term" value="F:oxidoreductase activity, acting on the CH-CH group of donors, NAD or NADP as acceptor"/>
    <property type="evidence" value="ECO:0007669"/>
    <property type="project" value="InterPro"/>
</dbReference>
<keyword evidence="6" id="KW-1208">Phospholipid metabolism</keyword>
<keyword evidence="5" id="KW-0594">Phospholipid biosynthesis</keyword>
<dbReference type="PANTHER" id="PTHR42685">
    <property type="entry name" value="GERANYLGERANYL DIPHOSPHATE REDUCTASE"/>
    <property type="match status" value="1"/>
</dbReference>